<evidence type="ECO:0000313" key="2">
    <source>
        <dbReference type="EMBL" id="CAJ0793859.1"/>
    </source>
</evidence>
<evidence type="ECO:0000313" key="3">
    <source>
        <dbReference type="Proteomes" id="UP001189813"/>
    </source>
</evidence>
<comment type="caution">
    <text evidence="2">The sequence shown here is derived from an EMBL/GenBank/DDBJ whole genome shotgun (WGS) entry which is preliminary data.</text>
</comment>
<sequence length="195" mass="21702">MKTLITAVLGSFGGAALGIALSLPFMHFIPMCGEDCAARRLELLLSCALVGAILVFATCLALQVKRGRTAVWTVTLGAELIITLVAAMGAYIHKLREENAYFYSIREIQPESDFYLTVVAKEDVQAYAFHAPENRETSILIKQWERCTSGGPAEGRTQIHCRSGYGWVDRAVLLKKFAFVHDPRLRYDESEDRSK</sequence>
<organism evidence="2 3">
    <name type="scientific">Ralstonia psammae</name>
    <dbReference type="NCBI Taxonomy" id="3058598"/>
    <lineage>
        <taxon>Bacteria</taxon>
        <taxon>Pseudomonadati</taxon>
        <taxon>Pseudomonadota</taxon>
        <taxon>Betaproteobacteria</taxon>
        <taxon>Burkholderiales</taxon>
        <taxon>Burkholderiaceae</taxon>
        <taxon>Ralstonia</taxon>
    </lineage>
</organism>
<dbReference type="RefSeq" id="WP_316666013.1">
    <property type="nucleotide sequence ID" value="NZ_CATZBU010000005.1"/>
</dbReference>
<keyword evidence="3" id="KW-1185">Reference proteome</keyword>
<reference evidence="2 3" key="1">
    <citation type="submission" date="2023-07" db="EMBL/GenBank/DDBJ databases">
        <authorList>
            <person name="Peeters C."/>
        </authorList>
    </citation>
    <scope>NUCLEOTIDE SEQUENCE [LARGE SCALE GENOMIC DNA]</scope>
    <source>
        <strain evidence="2 3">LMG 19083</strain>
    </source>
</reference>
<feature type="transmembrane region" description="Helical" evidence="1">
    <location>
        <begin position="41"/>
        <end position="64"/>
    </location>
</feature>
<gene>
    <name evidence="2" type="ORF">LMG19083_02495</name>
</gene>
<keyword evidence="1" id="KW-0812">Transmembrane</keyword>
<name>A0ABM9JH79_9RALS</name>
<accession>A0ABM9JH79</accession>
<keyword evidence="1" id="KW-1133">Transmembrane helix</keyword>
<evidence type="ECO:0008006" key="4">
    <source>
        <dbReference type="Google" id="ProtNLM"/>
    </source>
</evidence>
<proteinExistence type="predicted"/>
<feature type="transmembrane region" description="Helical" evidence="1">
    <location>
        <begin position="6"/>
        <end position="29"/>
    </location>
</feature>
<protein>
    <recommendedName>
        <fullName evidence="4">Transmembrane protein</fullName>
    </recommendedName>
</protein>
<evidence type="ECO:0000256" key="1">
    <source>
        <dbReference type="SAM" id="Phobius"/>
    </source>
</evidence>
<keyword evidence="1" id="KW-0472">Membrane</keyword>
<feature type="transmembrane region" description="Helical" evidence="1">
    <location>
        <begin position="70"/>
        <end position="92"/>
    </location>
</feature>
<dbReference type="Proteomes" id="UP001189813">
    <property type="component" value="Unassembled WGS sequence"/>
</dbReference>
<dbReference type="EMBL" id="CATZBU010000005">
    <property type="protein sequence ID" value="CAJ0793859.1"/>
    <property type="molecule type" value="Genomic_DNA"/>
</dbReference>